<name>F0W4B1_9STRA</name>
<protein>
    <submittedName>
        <fullName evidence="2">Uncharacterized protein AlNc14C16G1782</fullName>
    </submittedName>
</protein>
<evidence type="ECO:0000256" key="1">
    <source>
        <dbReference type="SAM" id="MobiDB-lite"/>
    </source>
</evidence>
<reference evidence="2" key="2">
    <citation type="submission" date="2011-02" db="EMBL/GenBank/DDBJ databases">
        <authorList>
            <person name="MacLean D."/>
        </authorList>
    </citation>
    <scope>NUCLEOTIDE SEQUENCE</scope>
</reference>
<feature type="region of interest" description="Disordered" evidence="1">
    <location>
        <begin position="372"/>
        <end position="391"/>
    </location>
</feature>
<sequence length="427" mass="47339">MNRYRFWTTLHRQSRPQLPRKRWFSTYLAHEIPFGCIAHQCVFAFDIKTSQKAKVIIHPTLDNSAHKFHIKPIELPSSDDERAEITNDIIYHAETQECDSLIQRINISCPTATRSHELNAYLPQNIDLIVSVLHGQVEIMNKVEGNISIAVGDGDIRVHKIRGDNVQMKTNQGCIEVAKLVEGVDIQLVASQVSCKRLLAENCDVRLLKGNRSSDFGAVYAAATRIYSLNTGMLSIGNVHGYMRILGESMEAVDIASVNGVLEVEDTGGNCRATIHLDSCSPGATSSVIVGGDIQVSLDPTTPIDVEMHGAKIETPKCRFTEHEIEQLDDDYAILTGRLASVSQPEDCSVTSGKINVESRRGSALQTSFFSNREERQNSNETISNSDVSPLTAPSESKLVLHSPYGTVCLQQFDWMKRISNRLNCKV</sequence>
<reference evidence="2" key="1">
    <citation type="journal article" date="2011" name="PLoS Biol.">
        <title>Gene gain and loss during evolution of obligate parasitism in the white rust pathogen of Arabidopsis thaliana.</title>
        <authorList>
            <person name="Kemen E."/>
            <person name="Gardiner A."/>
            <person name="Schultz-Larsen T."/>
            <person name="Kemen A.C."/>
            <person name="Balmuth A.L."/>
            <person name="Robert-Seilaniantz A."/>
            <person name="Bailey K."/>
            <person name="Holub E."/>
            <person name="Studholme D.J."/>
            <person name="Maclean D."/>
            <person name="Jones J.D."/>
        </authorList>
    </citation>
    <scope>NUCLEOTIDE SEQUENCE</scope>
</reference>
<evidence type="ECO:0000313" key="2">
    <source>
        <dbReference type="EMBL" id="CCA15944.1"/>
    </source>
</evidence>
<feature type="compositionally biased region" description="Polar residues" evidence="1">
    <location>
        <begin position="379"/>
        <end position="391"/>
    </location>
</feature>
<dbReference type="PANTHER" id="PTHR34094">
    <property type="match status" value="1"/>
</dbReference>
<accession>F0W4B1</accession>
<proteinExistence type="predicted"/>
<dbReference type="AlphaFoldDB" id="F0W4B1"/>
<dbReference type="HOGENOM" id="CLU_055050_0_0_1"/>
<organism evidence="2">
    <name type="scientific">Albugo laibachii Nc14</name>
    <dbReference type="NCBI Taxonomy" id="890382"/>
    <lineage>
        <taxon>Eukaryota</taxon>
        <taxon>Sar</taxon>
        <taxon>Stramenopiles</taxon>
        <taxon>Oomycota</taxon>
        <taxon>Peronosporomycetes</taxon>
        <taxon>Albuginales</taxon>
        <taxon>Albuginaceae</taxon>
        <taxon>Albugo</taxon>
    </lineage>
</organism>
<gene>
    <name evidence="2" type="primary">AlNc14C16G1782</name>
    <name evidence="2" type="ORF">ALNC14_020870</name>
</gene>
<dbReference type="PANTHER" id="PTHR34094:SF1">
    <property type="entry name" value="PROTEIN FAM185A"/>
    <property type="match status" value="1"/>
</dbReference>
<dbReference type="EMBL" id="FR824061">
    <property type="protein sequence ID" value="CCA15944.1"/>
    <property type="molecule type" value="Genomic_DNA"/>
</dbReference>